<protein>
    <submittedName>
        <fullName evidence="1">Uncharacterized protein</fullName>
    </submittedName>
</protein>
<evidence type="ECO:0000313" key="1">
    <source>
        <dbReference type="EMBL" id="KAH3741187.1"/>
    </source>
</evidence>
<dbReference type="AlphaFoldDB" id="A0A9D4I2C1"/>
<keyword evidence="2" id="KW-1185">Reference proteome</keyword>
<accession>A0A9D4I2C1</accession>
<sequence>MNIGTSRVFTCFQYLHIEKTAPPRCSLVFSPLWTIFELFHDEWAKIITSRVFTRNTALRHSRHVFQRTYLDHPCPHYPPRGTTNIGLLIIYYATWRKNGSIS</sequence>
<dbReference type="EMBL" id="JAIWYP010000011">
    <property type="protein sequence ID" value="KAH3741187.1"/>
    <property type="molecule type" value="Genomic_DNA"/>
</dbReference>
<gene>
    <name evidence="1" type="ORF">DPMN_047907</name>
</gene>
<comment type="caution">
    <text evidence="1">The sequence shown here is derived from an EMBL/GenBank/DDBJ whole genome shotgun (WGS) entry which is preliminary data.</text>
</comment>
<reference evidence="1" key="2">
    <citation type="submission" date="2020-11" db="EMBL/GenBank/DDBJ databases">
        <authorList>
            <person name="McCartney M.A."/>
            <person name="Auch B."/>
            <person name="Kono T."/>
            <person name="Mallez S."/>
            <person name="Becker A."/>
            <person name="Gohl D.M."/>
            <person name="Silverstein K.A.T."/>
            <person name="Koren S."/>
            <person name="Bechman K.B."/>
            <person name="Herman A."/>
            <person name="Abrahante J.E."/>
            <person name="Garbe J."/>
        </authorList>
    </citation>
    <scope>NUCLEOTIDE SEQUENCE</scope>
    <source>
        <strain evidence="1">Duluth1</strain>
        <tissue evidence="1">Whole animal</tissue>
    </source>
</reference>
<organism evidence="1 2">
    <name type="scientific">Dreissena polymorpha</name>
    <name type="common">Zebra mussel</name>
    <name type="synonym">Mytilus polymorpha</name>
    <dbReference type="NCBI Taxonomy" id="45954"/>
    <lineage>
        <taxon>Eukaryota</taxon>
        <taxon>Metazoa</taxon>
        <taxon>Spiralia</taxon>
        <taxon>Lophotrochozoa</taxon>
        <taxon>Mollusca</taxon>
        <taxon>Bivalvia</taxon>
        <taxon>Autobranchia</taxon>
        <taxon>Heteroconchia</taxon>
        <taxon>Euheterodonta</taxon>
        <taxon>Imparidentia</taxon>
        <taxon>Neoheterodontei</taxon>
        <taxon>Myida</taxon>
        <taxon>Dreissenoidea</taxon>
        <taxon>Dreissenidae</taxon>
        <taxon>Dreissena</taxon>
    </lineage>
</organism>
<evidence type="ECO:0000313" key="2">
    <source>
        <dbReference type="Proteomes" id="UP000828390"/>
    </source>
</evidence>
<dbReference type="Proteomes" id="UP000828390">
    <property type="component" value="Unassembled WGS sequence"/>
</dbReference>
<name>A0A9D4I2C1_DREPO</name>
<proteinExistence type="predicted"/>
<reference evidence="1" key="1">
    <citation type="journal article" date="2019" name="bioRxiv">
        <title>The Genome of the Zebra Mussel, Dreissena polymorpha: A Resource for Invasive Species Research.</title>
        <authorList>
            <person name="McCartney M.A."/>
            <person name="Auch B."/>
            <person name="Kono T."/>
            <person name="Mallez S."/>
            <person name="Zhang Y."/>
            <person name="Obille A."/>
            <person name="Becker A."/>
            <person name="Abrahante J.E."/>
            <person name="Garbe J."/>
            <person name="Badalamenti J.P."/>
            <person name="Herman A."/>
            <person name="Mangelson H."/>
            <person name="Liachko I."/>
            <person name="Sullivan S."/>
            <person name="Sone E.D."/>
            <person name="Koren S."/>
            <person name="Silverstein K.A.T."/>
            <person name="Beckman K.B."/>
            <person name="Gohl D.M."/>
        </authorList>
    </citation>
    <scope>NUCLEOTIDE SEQUENCE</scope>
    <source>
        <strain evidence="1">Duluth1</strain>
        <tissue evidence="1">Whole animal</tissue>
    </source>
</reference>